<dbReference type="EMBL" id="CP014924">
    <property type="protein sequence ID" value="ANZ66888.1"/>
    <property type="molecule type" value="Genomic_DNA"/>
</dbReference>
<dbReference type="RefSeq" id="WP_054711141.1">
    <property type="nucleotide sequence ID" value="NZ_CP014915.1"/>
</dbReference>
<organism evidence="2 3">
    <name type="scientific">Secundilactobacillus paracollinoides</name>
    <dbReference type="NCBI Taxonomy" id="240427"/>
    <lineage>
        <taxon>Bacteria</taxon>
        <taxon>Bacillati</taxon>
        <taxon>Bacillota</taxon>
        <taxon>Bacilli</taxon>
        <taxon>Lactobacillales</taxon>
        <taxon>Lactobacillaceae</taxon>
        <taxon>Secundilactobacillus</taxon>
    </lineage>
</organism>
<dbReference type="InterPro" id="IPR032083">
    <property type="entry name" value="DUF4811"/>
</dbReference>
<dbReference type="KEGG" id="lpd:AYR62_11300"/>
<name>A0A1B2IY04_9LACO</name>
<dbReference type="OrthoDB" id="2249491at2"/>
<feature type="transmembrane region" description="Helical" evidence="1">
    <location>
        <begin position="23"/>
        <end position="45"/>
    </location>
</feature>
<dbReference type="Proteomes" id="UP000093267">
    <property type="component" value="Chromosome"/>
</dbReference>
<protein>
    <recommendedName>
        <fullName evidence="4">DUF4811 domain-containing protein</fullName>
    </recommendedName>
</protein>
<accession>A0A1B2IY04</accession>
<dbReference type="STRING" id="240427.AYR62_11300"/>
<sequence>MIIFILAICVVLAYICFIYIQSKSLSAILAIVFLAGAVVSGTFIVKNWHDHYGLKEVTTTSAAKTIYPASSKDGMNTMLYSPIGTENKHQVYVYKKTADAKKTSHTQVGSTTKNEVIRTSGKSRIVTKTTRYAYKNNADKIWFAFTDQSGQYVRRVNKIYINKNWIVLSAAQATALKKEMSSKSFQANLKTQAKTYVAAQVKAAMTKDPTMGKAALAKVEKQAAAEFQQQAVAKVIKQVKAKY</sequence>
<keyword evidence="1" id="KW-1133">Transmembrane helix</keyword>
<evidence type="ECO:0008006" key="4">
    <source>
        <dbReference type="Google" id="ProtNLM"/>
    </source>
</evidence>
<dbReference type="AlphaFoldDB" id="A0A1B2IY04"/>
<keyword evidence="1" id="KW-0812">Transmembrane</keyword>
<evidence type="ECO:0000313" key="3">
    <source>
        <dbReference type="Proteomes" id="UP000093267"/>
    </source>
</evidence>
<gene>
    <name evidence="2" type="ORF">AYR63_06905</name>
</gene>
<keyword evidence="3" id="KW-1185">Reference proteome</keyword>
<reference evidence="2 3" key="1">
    <citation type="submission" date="2016-03" db="EMBL/GenBank/DDBJ databases">
        <title>Pediococcus and Lactobacillus from brewery environment - whole genome sequencing and assembly.</title>
        <authorList>
            <person name="Behr J."/>
            <person name="Geissler A.J."/>
            <person name="Vogel R.F."/>
        </authorList>
    </citation>
    <scope>NUCLEOTIDE SEQUENCE [LARGE SCALE GENOMIC DNA]</scope>
    <source>
        <strain evidence="2 3">TMW 1.1995</strain>
    </source>
</reference>
<evidence type="ECO:0000313" key="2">
    <source>
        <dbReference type="EMBL" id="ANZ66888.1"/>
    </source>
</evidence>
<evidence type="ECO:0000256" key="1">
    <source>
        <dbReference type="SAM" id="Phobius"/>
    </source>
</evidence>
<dbReference type="Pfam" id="PF16069">
    <property type="entry name" value="DUF4811"/>
    <property type="match status" value="1"/>
</dbReference>
<keyword evidence="1" id="KW-0472">Membrane</keyword>
<proteinExistence type="predicted"/>